<gene>
    <name evidence="5" type="ORF">UE_1410</name>
</gene>
<dbReference type="EMBL" id="MK125512">
    <property type="protein sequence ID" value="QBH67476.1"/>
    <property type="molecule type" value="Genomic_DNA"/>
</dbReference>
<reference evidence="5" key="2">
    <citation type="journal article" date="2019" name="Fungal Genet. Biol.">
        <title>The smut fungus Ustilago esculenta has a bipolar mating system with three idiomorphs larger than 500?kb.</title>
        <authorList>
            <person name="Liang S.W."/>
            <person name="Huang Y.H."/>
            <person name="Chiu J.Y."/>
            <person name="Tseng H.W."/>
            <person name="Haung J.H."/>
            <person name="Shen W.C."/>
        </authorList>
    </citation>
    <scope>NUCLEOTIDE SEQUENCE</scope>
    <source>
        <strain evidence="5">12JK1RB1-A1</strain>
    </source>
</reference>
<dbReference type="Gene3D" id="2.120.10.80">
    <property type="entry name" value="Kelch-type beta propeller"/>
    <property type="match status" value="2"/>
</dbReference>
<dbReference type="AlphaFoldDB" id="A0A481SI03"/>
<evidence type="ECO:0000256" key="1">
    <source>
        <dbReference type="ARBA" id="ARBA00022441"/>
    </source>
</evidence>
<accession>A0A481SI03</accession>
<feature type="region of interest" description="Disordered" evidence="3">
    <location>
        <begin position="454"/>
        <end position="476"/>
    </location>
</feature>
<reference evidence="5" key="1">
    <citation type="submission" date="2018-11" db="EMBL/GenBank/DDBJ databases">
        <authorList>
            <person name="Shen W.-C."/>
            <person name="Liang S.-W."/>
            <person name="Huang Y.-H."/>
            <person name="Chiu J.-Y."/>
        </authorList>
    </citation>
    <scope>NUCLEOTIDE SEQUENCE</scope>
    <source>
        <strain evidence="5">12JK1RB1-A1</strain>
    </source>
</reference>
<dbReference type="PANTHER" id="PTHR46093:SF9">
    <property type="entry name" value="DCD DOMAIN-CONTAINING PROTEIN"/>
    <property type="match status" value="1"/>
</dbReference>
<proteinExistence type="predicted"/>
<dbReference type="InterPro" id="IPR015915">
    <property type="entry name" value="Kelch-typ_b-propeller"/>
</dbReference>
<sequence length="732" mass="77018">MRWGQTATYLPGQNVVLVMGGQTSIAGEVTIDVYALDVSYFSDSSLNLSARAQSWRRLSSDGLLAHTFAAASTTVDPVDGTEKLWIVGGTTQNCAQDAPAYVWSAPVGNTTAGKWSAVYLENGVSPSRRRGATAVTIASTNATSVMISGGKFDTSTCASACSSYVEVDLWCQSSSSSSSSLYAISSKSTETTHVGNDMMGMAYALVQSLALDPRIREFSLSDYTTVFLPANGTCGEKILFLGGKDQNGKMVPLNHFWSLDMATGDWEHWNAAGLIPAGCMGHTAVVTPKGKVFIHGGYLQDPSKFNVDNDPISEVFILDPRHLPARWDAAGWKSGSSKPPPLVDGPAASYSGQSFLAAGSTTPMHYLDTATLMDAGGLTWSTSAAGVAQARKVVANTASAAAPIQATPVTAPSTLTSVRQTPEASPIQESPATSPLVEPNPQAATPALTKASVNVENKPNPNIDVSGNTAAAPTGSSHTSAITGSFLGVATIAAAVSGIYAYRKRKKVAAYNLSRTDTGNSGNSDADLAGFHVGDEEKGMRGLSVSKLYLRPDEMKEVPLIAAAAGGVGSWSARLERASGTLTKSNSTNATVEEDRYTAAPKAVMTLPNGAPLAQMMGGEKTDLLDDFITLFIVEDEPLYGVSDAQPLGCGELLHPLNDSRMETKLDLMQSNTSRASLATVSSIDSHAAASHFSYPCMSGMQRGSPRLWYNETNTDIQCFRVILGTPENCYN</sequence>
<keyword evidence="4" id="KW-1133">Transmembrane helix</keyword>
<evidence type="ECO:0000313" key="5">
    <source>
        <dbReference type="EMBL" id="QBH67476.1"/>
    </source>
</evidence>
<evidence type="ECO:0000256" key="3">
    <source>
        <dbReference type="SAM" id="MobiDB-lite"/>
    </source>
</evidence>
<evidence type="ECO:0000256" key="2">
    <source>
        <dbReference type="ARBA" id="ARBA00022737"/>
    </source>
</evidence>
<dbReference type="InterPro" id="IPR011043">
    <property type="entry name" value="Gal_Oxase/kelch_b-propeller"/>
</dbReference>
<protein>
    <submittedName>
        <fullName evidence="5">Uncharacterized protein</fullName>
    </submittedName>
</protein>
<keyword evidence="4" id="KW-0472">Membrane</keyword>
<feature type="region of interest" description="Disordered" evidence="3">
    <location>
        <begin position="412"/>
        <end position="442"/>
    </location>
</feature>
<keyword evidence="4" id="KW-0812">Transmembrane</keyword>
<evidence type="ECO:0000256" key="4">
    <source>
        <dbReference type="SAM" id="Phobius"/>
    </source>
</evidence>
<keyword evidence="1" id="KW-0880">Kelch repeat</keyword>
<keyword evidence="2" id="KW-0677">Repeat</keyword>
<feature type="compositionally biased region" description="Polar residues" evidence="3">
    <location>
        <begin position="412"/>
        <end position="433"/>
    </location>
</feature>
<organism evidence="5">
    <name type="scientific">Ustilago esculenta</name>
    <dbReference type="NCBI Taxonomy" id="185366"/>
    <lineage>
        <taxon>Eukaryota</taxon>
        <taxon>Fungi</taxon>
        <taxon>Dikarya</taxon>
        <taxon>Basidiomycota</taxon>
        <taxon>Ustilaginomycotina</taxon>
        <taxon>Ustilaginomycetes</taxon>
        <taxon>Ustilaginales</taxon>
        <taxon>Ustilaginaceae</taxon>
        <taxon>Ustilago</taxon>
    </lineage>
</organism>
<feature type="transmembrane region" description="Helical" evidence="4">
    <location>
        <begin position="481"/>
        <end position="502"/>
    </location>
</feature>
<dbReference type="SUPFAM" id="SSF50965">
    <property type="entry name" value="Galactose oxidase, central domain"/>
    <property type="match status" value="1"/>
</dbReference>
<name>A0A481SI03_9BASI</name>
<dbReference type="PANTHER" id="PTHR46093">
    <property type="entry name" value="ACYL-COA-BINDING DOMAIN-CONTAINING PROTEIN 5"/>
    <property type="match status" value="1"/>
</dbReference>